<dbReference type="PROSITE" id="PS50850">
    <property type="entry name" value="MFS"/>
    <property type="match status" value="1"/>
</dbReference>
<dbReference type="InterPro" id="IPR036259">
    <property type="entry name" value="MFS_trans_sf"/>
</dbReference>
<feature type="transmembrane region" description="Helical" evidence="5">
    <location>
        <begin position="272"/>
        <end position="295"/>
    </location>
</feature>
<dbReference type="STRING" id="695939.SAMN00790413_06203"/>
<feature type="transmembrane region" description="Helical" evidence="5">
    <location>
        <begin position="45"/>
        <end position="65"/>
    </location>
</feature>
<keyword evidence="2 5" id="KW-0812">Transmembrane</keyword>
<gene>
    <name evidence="7" type="ORF">SAMN00790413_06203</name>
</gene>
<evidence type="ECO:0000256" key="5">
    <source>
        <dbReference type="SAM" id="Phobius"/>
    </source>
</evidence>
<protein>
    <submittedName>
        <fullName evidence="7">Fucose permease</fullName>
    </submittedName>
</protein>
<feature type="domain" description="Major facilitator superfamily (MFS) profile" evidence="6">
    <location>
        <begin position="1"/>
        <end position="361"/>
    </location>
</feature>
<proteinExistence type="predicted"/>
<evidence type="ECO:0000259" key="6">
    <source>
        <dbReference type="PROSITE" id="PS50850"/>
    </source>
</evidence>
<feature type="transmembrane region" description="Helical" evidence="5">
    <location>
        <begin position="138"/>
        <end position="159"/>
    </location>
</feature>
<feature type="transmembrane region" description="Helical" evidence="5">
    <location>
        <begin position="217"/>
        <end position="236"/>
    </location>
</feature>
<evidence type="ECO:0000313" key="7">
    <source>
        <dbReference type="EMBL" id="SMB96908.1"/>
    </source>
</evidence>
<organism evidence="7 8">
    <name type="scientific">Deinococcus hopiensis KR-140</name>
    <dbReference type="NCBI Taxonomy" id="695939"/>
    <lineage>
        <taxon>Bacteria</taxon>
        <taxon>Thermotogati</taxon>
        <taxon>Deinococcota</taxon>
        <taxon>Deinococci</taxon>
        <taxon>Deinococcales</taxon>
        <taxon>Deinococcaceae</taxon>
        <taxon>Deinococcus</taxon>
    </lineage>
</organism>
<evidence type="ECO:0000256" key="4">
    <source>
        <dbReference type="ARBA" id="ARBA00023136"/>
    </source>
</evidence>
<feature type="transmembrane region" description="Helical" evidence="5">
    <location>
        <begin position="307"/>
        <end position="326"/>
    </location>
</feature>
<evidence type="ECO:0000256" key="3">
    <source>
        <dbReference type="ARBA" id="ARBA00022989"/>
    </source>
</evidence>
<dbReference type="PANTHER" id="PTHR23514">
    <property type="entry name" value="BYPASS OF STOP CODON PROTEIN 6"/>
    <property type="match status" value="1"/>
</dbReference>
<feature type="transmembrane region" description="Helical" evidence="5">
    <location>
        <begin position="338"/>
        <end position="357"/>
    </location>
</feature>
<evidence type="ECO:0000313" key="8">
    <source>
        <dbReference type="Proteomes" id="UP000192582"/>
    </source>
</evidence>
<dbReference type="Gene3D" id="1.20.1250.20">
    <property type="entry name" value="MFS general substrate transporter like domains"/>
    <property type="match status" value="1"/>
</dbReference>
<dbReference type="AlphaFoldDB" id="A0A1W1VU76"/>
<dbReference type="SUPFAM" id="SSF103473">
    <property type="entry name" value="MFS general substrate transporter"/>
    <property type="match status" value="1"/>
</dbReference>
<dbReference type="InterPro" id="IPR051788">
    <property type="entry name" value="MFS_Transporter"/>
</dbReference>
<accession>A0A1W1VU76</accession>
<evidence type="ECO:0000256" key="2">
    <source>
        <dbReference type="ARBA" id="ARBA00022692"/>
    </source>
</evidence>
<feature type="transmembrane region" description="Helical" evidence="5">
    <location>
        <begin position="20"/>
        <end position="38"/>
    </location>
</feature>
<dbReference type="Proteomes" id="UP000192582">
    <property type="component" value="Unassembled WGS sequence"/>
</dbReference>
<feature type="transmembrane region" description="Helical" evidence="5">
    <location>
        <begin position="113"/>
        <end position="132"/>
    </location>
</feature>
<keyword evidence="8" id="KW-1185">Reference proteome</keyword>
<dbReference type="GO" id="GO:0022857">
    <property type="term" value="F:transmembrane transporter activity"/>
    <property type="evidence" value="ECO:0007669"/>
    <property type="project" value="InterPro"/>
</dbReference>
<keyword evidence="3 5" id="KW-1133">Transmembrane helix</keyword>
<comment type="subcellular location">
    <subcellularLocation>
        <location evidence="1">Membrane</location>
        <topology evidence="1">Multi-pass membrane protein</topology>
    </subcellularLocation>
</comment>
<dbReference type="InterPro" id="IPR011701">
    <property type="entry name" value="MFS"/>
</dbReference>
<name>A0A1W1VU76_9DEIO</name>
<dbReference type="Pfam" id="PF07690">
    <property type="entry name" value="MFS_1"/>
    <property type="match status" value="1"/>
</dbReference>
<dbReference type="InterPro" id="IPR020846">
    <property type="entry name" value="MFS_dom"/>
</dbReference>
<evidence type="ECO:0000256" key="1">
    <source>
        <dbReference type="ARBA" id="ARBA00004141"/>
    </source>
</evidence>
<sequence length="378" mass="38833">MWGASLPRIREQTGIDDAQLGLALLFIGAGALPAMLFTGRALDRWGLRFAVVAIIALGLAGLGVALSAHGFVALCLGLTVVGATSGATDVAMNSVGGRAEKLSGQPILTRSGGVFSSFVVVSSIFTGVLSSMTPVSTSFFVVAVLAIVAGVRTAQALAVELPHSAVEAKDLQGSAHRELKYTPLLLIGVLGAITFATENAHQSWGAIFLEEELHSGSGFSALAPAVFAGVVALTRFSIGALRPHHFRTVLTVGLMAATVGTVIVASATSVHIVIAGLTVAAAGTAPLYPTLLSVVSRNVDEVYRGRATALVTVVSYVGFLLGPVYFGFWAHAMGLRNAMLATAALSGILIIATPPLLRLSGFAHQRRTSGSALLEGPQ</sequence>
<reference evidence="7 8" key="1">
    <citation type="submission" date="2017-04" db="EMBL/GenBank/DDBJ databases">
        <authorList>
            <person name="Afonso C.L."/>
            <person name="Miller P.J."/>
            <person name="Scott M.A."/>
            <person name="Spackman E."/>
            <person name="Goraichik I."/>
            <person name="Dimitrov K.M."/>
            <person name="Suarez D.L."/>
            <person name="Swayne D.E."/>
        </authorList>
    </citation>
    <scope>NUCLEOTIDE SEQUENCE [LARGE SCALE GENOMIC DNA]</scope>
    <source>
        <strain evidence="7 8">KR-140</strain>
    </source>
</reference>
<feature type="transmembrane region" description="Helical" evidence="5">
    <location>
        <begin position="71"/>
        <end position="92"/>
    </location>
</feature>
<dbReference type="PANTHER" id="PTHR23514:SF13">
    <property type="entry name" value="INNER MEMBRANE PROTEIN YBJJ"/>
    <property type="match status" value="1"/>
</dbReference>
<keyword evidence="4 5" id="KW-0472">Membrane</keyword>
<feature type="transmembrane region" description="Helical" evidence="5">
    <location>
        <begin position="248"/>
        <end position="266"/>
    </location>
</feature>
<dbReference type="EMBL" id="FWWU01000010">
    <property type="protein sequence ID" value="SMB96908.1"/>
    <property type="molecule type" value="Genomic_DNA"/>
</dbReference>
<dbReference type="GO" id="GO:0016020">
    <property type="term" value="C:membrane"/>
    <property type="evidence" value="ECO:0007669"/>
    <property type="project" value="UniProtKB-SubCell"/>
</dbReference>